<protein>
    <recommendedName>
        <fullName evidence="1">Protein kinase domain-containing protein</fullName>
    </recommendedName>
</protein>
<dbReference type="InterPro" id="IPR011009">
    <property type="entry name" value="Kinase-like_dom_sf"/>
</dbReference>
<evidence type="ECO:0000313" key="3">
    <source>
        <dbReference type="Proteomes" id="UP001206925"/>
    </source>
</evidence>
<sequence>MKIPLDAIHLATNNFDEKYLIGSGGFGEVYKAELKHVNIRCSLATKLKSEDEHPKLPNTVAIKRIFHREDGQGKEGFLAELEVLSKCEHPNIVNLLGICVERDERLLVYEHASNGSLDDYLGSNNNMINLTWAQRLKVCIDIAHGLSYLHTTMVDKKWIIHRDIKSDNILLGENWEAKIADFGLSKYPANQQESTINTNHIAGTYVYLDPEYARTGYCKEMNEKIIVYENASNGSLDKYLNDASFSWTERLKVCIDIAKGLRFLHGGDVGKDVVIHRDIKSSNILLNKDWNAKICGFELALTYPIDEVMKYAIDHVVGSPGYCDPLYWETHMLTKESDMYSFGVVLFEILCGRLACPKNFRDRSQFLDVLVKRQFKVARLDEIVFEGIKEKIAPKSLSTFRRIAFQCLHEDRKERPTAGQVLVQLQKALEIQEAYVILEGAKLRSNYKEVLRFSNSTNYSTMAKRYINDILSKGILLEEDKQEIIRVLQQPT</sequence>
<dbReference type="Gene3D" id="1.10.510.10">
    <property type="entry name" value="Transferase(Phosphotransferase) domain 1"/>
    <property type="match status" value="2"/>
</dbReference>
<dbReference type="InterPro" id="IPR000719">
    <property type="entry name" value="Prot_kinase_dom"/>
</dbReference>
<dbReference type="PANTHER" id="PTHR27003:SF471">
    <property type="entry name" value="VASCULAR ENDOTHELIAL GROWTH FACTOR RECEPTOR 2 (VEGFR2)-RELATED"/>
    <property type="match status" value="1"/>
</dbReference>
<dbReference type="Pfam" id="PF00069">
    <property type="entry name" value="Pkinase"/>
    <property type="match status" value="1"/>
</dbReference>
<evidence type="ECO:0000259" key="1">
    <source>
        <dbReference type="PROSITE" id="PS50011"/>
    </source>
</evidence>
<dbReference type="GO" id="GO:0004714">
    <property type="term" value="F:transmembrane receptor protein tyrosine kinase activity"/>
    <property type="evidence" value="ECO:0007669"/>
    <property type="project" value="InterPro"/>
</dbReference>
<dbReference type="PANTHER" id="PTHR27003">
    <property type="entry name" value="OS07G0166700 PROTEIN"/>
    <property type="match status" value="1"/>
</dbReference>
<proteinExistence type="predicted"/>
<dbReference type="PROSITE" id="PS00108">
    <property type="entry name" value="PROTEIN_KINASE_ST"/>
    <property type="match status" value="2"/>
</dbReference>
<reference evidence="2" key="1">
    <citation type="submission" date="2022-06" db="EMBL/GenBank/DDBJ databases">
        <title>Uncovering the hologenomic basis of an extraordinary plant invasion.</title>
        <authorList>
            <person name="Bieker V.C."/>
            <person name="Martin M.D."/>
            <person name="Gilbert T."/>
            <person name="Hodgins K."/>
            <person name="Battlay P."/>
            <person name="Petersen B."/>
            <person name="Wilson J."/>
        </authorList>
    </citation>
    <scope>NUCLEOTIDE SEQUENCE</scope>
    <source>
        <strain evidence="2">AA19_3_7</strain>
        <tissue evidence="2">Leaf</tissue>
    </source>
</reference>
<dbReference type="Pfam" id="PF07714">
    <property type="entry name" value="PK_Tyr_Ser-Thr"/>
    <property type="match status" value="1"/>
</dbReference>
<dbReference type="AlphaFoldDB" id="A0AAD5GKM4"/>
<gene>
    <name evidence="2" type="ORF">M8C21_023224</name>
</gene>
<name>A0AAD5GKM4_AMBAR</name>
<dbReference type="Gene3D" id="3.30.200.20">
    <property type="entry name" value="Phosphorylase Kinase, domain 1"/>
    <property type="match status" value="1"/>
</dbReference>
<dbReference type="InterPro" id="IPR001245">
    <property type="entry name" value="Ser-Thr/Tyr_kinase_cat_dom"/>
</dbReference>
<dbReference type="EMBL" id="JAMZMK010006981">
    <property type="protein sequence ID" value="KAI7746440.1"/>
    <property type="molecule type" value="Genomic_DNA"/>
</dbReference>
<dbReference type="GO" id="GO:0009506">
    <property type="term" value="C:plasmodesma"/>
    <property type="evidence" value="ECO:0007669"/>
    <property type="project" value="TreeGrafter"/>
</dbReference>
<dbReference type="SMART" id="SM00220">
    <property type="entry name" value="S_TKc"/>
    <property type="match status" value="1"/>
</dbReference>
<dbReference type="GO" id="GO:0005524">
    <property type="term" value="F:ATP binding"/>
    <property type="evidence" value="ECO:0007669"/>
    <property type="project" value="InterPro"/>
</dbReference>
<comment type="caution">
    <text evidence="2">The sequence shown here is derived from an EMBL/GenBank/DDBJ whole genome shotgun (WGS) entry which is preliminary data.</text>
</comment>
<dbReference type="SUPFAM" id="SSF56112">
    <property type="entry name" value="Protein kinase-like (PK-like)"/>
    <property type="match status" value="2"/>
</dbReference>
<dbReference type="InterPro" id="IPR045272">
    <property type="entry name" value="ANXUR1/2-like"/>
</dbReference>
<dbReference type="GO" id="GO:0005886">
    <property type="term" value="C:plasma membrane"/>
    <property type="evidence" value="ECO:0007669"/>
    <property type="project" value="TreeGrafter"/>
</dbReference>
<feature type="domain" description="Protein kinase" evidence="1">
    <location>
        <begin position="15"/>
        <end position="429"/>
    </location>
</feature>
<dbReference type="Proteomes" id="UP001206925">
    <property type="component" value="Unassembled WGS sequence"/>
</dbReference>
<evidence type="ECO:0000313" key="2">
    <source>
        <dbReference type="EMBL" id="KAI7746440.1"/>
    </source>
</evidence>
<dbReference type="PROSITE" id="PS50011">
    <property type="entry name" value="PROTEIN_KINASE_DOM"/>
    <property type="match status" value="1"/>
</dbReference>
<keyword evidence="3" id="KW-1185">Reference proteome</keyword>
<accession>A0AAD5GKM4</accession>
<organism evidence="2 3">
    <name type="scientific">Ambrosia artemisiifolia</name>
    <name type="common">Common ragweed</name>
    <dbReference type="NCBI Taxonomy" id="4212"/>
    <lineage>
        <taxon>Eukaryota</taxon>
        <taxon>Viridiplantae</taxon>
        <taxon>Streptophyta</taxon>
        <taxon>Embryophyta</taxon>
        <taxon>Tracheophyta</taxon>
        <taxon>Spermatophyta</taxon>
        <taxon>Magnoliopsida</taxon>
        <taxon>eudicotyledons</taxon>
        <taxon>Gunneridae</taxon>
        <taxon>Pentapetalae</taxon>
        <taxon>asterids</taxon>
        <taxon>campanulids</taxon>
        <taxon>Asterales</taxon>
        <taxon>Asteraceae</taxon>
        <taxon>Asteroideae</taxon>
        <taxon>Heliantheae alliance</taxon>
        <taxon>Heliantheae</taxon>
        <taxon>Ambrosia</taxon>
    </lineage>
</organism>
<dbReference type="InterPro" id="IPR008271">
    <property type="entry name" value="Ser/Thr_kinase_AS"/>
</dbReference>